<sequence>MTSTSFTHTTATGCTHTTATGCRRAHPFGPAQDEVLRELCAAVFGSLPRSDQRRRAEEYVRGLLCTPGRKSIRNIAAHMGGGSATEQRLQHFVTSSTWDWRPVRAALIAWLEAAHPLSAWVVQPMPIPKSGEHSVGVGRRFDPHLGQVLRGQQSFGVWFVAPGTVTPAGWRLFLPAQSSGAAPGAPGGESYEESITAAVRETVGAATTSRRPVVLDVRGTDARSAMSRLPLAGLPVIARTRATTSLRVADPAMPGHGAGPRSARDILTSVTALRRPVEWHDGATGGEARVSLAAAMPVTPYAAVTRRPLVLLGEWADPRRAPAQFWITNMCHPAPALLRLAKQGDRVGRAAAQYARQAGLRDFAGRSLSGWHRHLTLASVACAVGSLTGTADEPVQAPAAALTG</sequence>
<dbReference type="InterPro" id="IPR039365">
    <property type="entry name" value="IS701-like"/>
</dbReference>
<accession>A0ABP9IPH2</accession>
<gene>
    <name evidence="2" type="ORF">GCM10023257_58520</name>
</gene>
<keyword evidence="3" id="KW-1185">Reference proteome</keyword>
<proteinExistence type="predicted"/>
<evidence type="ECO:0000259" key="1">
    <source>
        <dbReference type="Pfam" id="PF13546"/>
    </source>
</evidence>
<dbReference type="InterPro" id="IPR038721">
    <property type="entry name" value="IS701-like_DDE_dom"/>
</dbReference>
<reference evidence="3" key="1">
    <citation type="journal article" date="2019" name="Int. J. Syst. Evol. Microbiol.">
        <title>The Global Catalogue of Microorganisms (GCM) 10K type strain sequencing project: providing services to taxonomists for standard genome sequencing and annotation.</title>
        <authorList>
            <consortium name="The Broad Institute Genomics Platform"/>
            <consortium name="The Broad Institute Genome Sequencing Center for Infectious Disease"/>
            <person name="Wu L."/>
            <person name="Ma J."/>
        </authorList>
    </citation>
    <scope>NUCLEOTIDE SEQUENCE [LARGE SCALE GENOMIC DNA]</scope>
    <source>
        <strain evidence="3">JCM 17657</strain>
    </source>
</reference>
<dbReference type="PANTHER" id="PTHR33627:SF1">
    <property type="entry name" value="TRANSPOSASE"/>
    <property type="match status" value="1"/>
</dbReference>
<dbReference type="EMBL" id="BAABIV010000028">
    <property type="protein sequence ID" value="GAA5005258.1"/>
    <property type="molecule type" value="Genomic_DNA"/>
</dbReference>
<dbReference type="PANTHER" id="PTHR33627">
    <property type="entry name" value="TRANSPOSASE"/>
    <property type="match status" value="1"/>
</dbReference>
<feature type="domain" description="Transposase IS701-like DDE" evidence="1">
    <location>
        <begin position="43"/>
        <end position="281"/>
    </location>
</feature>
<name>A0ABP9IPH2_9ACTN</name>
<evidence type="ECO:0000313" key="3">
    <source>
        <dbReference type="Proteomes" id="UP001500610"/>
    </source>
</evidence>
<dbReference type="RefSeq" id="WP_226027396.1">
    <property type="nucleotide sequence ID" value="NZ_BAABIV010000028.1"/>
</dbReference>
<organism evidence="2 3">
    <name type="scientific">Streptomyces hyderabadensis</name>
    <dbReference type="NCBI Taxonomy" id="598549"/>
    <lineage>
        <taxon>Bacteria</taxon>
        <taxon>Bacillati</taxon>
        <taxon>Actinomycetota</taxon>
        <taxon>Actinomycetes</taxon>
        <taxon>Kitasatosporales</taxon>
        <taxon>Streptomycetaceae</taxon>
        <taxon>Streptomyces</taxon>
    </lineage>
</organism>
<comment type="caution">
    <text evidence="2">The sequence shown here is derived from an EMBL/GenBank/DDBJ whole genome shotgun (WGS) entry which is preliminary data.</text>
</comment>
<dbReference type="Pfam" id="PF13546">
    <property type="entry name" value="DDE_5"/>
    <property type="match status" value="1"/>
</dbReference>
<evidence type="ECO:0000313" key="2">
    <source>
        <dbReference type="EMBL" id="GAA5005258.1"/>
    </source>
</evidence>
<protein>
    <submittedName>
        <fullName evidence="2">Transposase</fullName>
    </submittedName>
</protein>
<dbReference type="Proteomes" id="UP001500610">
    <property type="component" value="Unassembled WGS sequence"/>
</dbReference>